<proteinExistence type="predicted"/>
<evidence type="ECO:0000313" key="1">
    <source>
        <dbReference type="EMBL" id="KAJ5552339.1"/>
    </source>
</evidence>
<gene>
    <name evidence="1" type="ORF">N7494_001717</name>
</gene>
<organism evidence="1 2">
    <name type="scientific">Penicillium frequentans</name>
    <dbReference type="NCBI Taxonomy" id="3151616"/>
    <lineage>
        <taxon>Eukaryota</taxon>
        <taxon>Fungi</taxon>
        <taxon>Dikarya</taxon>
        <taxon>Ascomycota</taxon>
        <taxon>Pezizomycotina</taxon>
        <taxon>Eurotiomycetes</taxon>
        <taxon>Eurotiomycetidae</taxon>
        <taxon>Eurotiales</taxon>
        <taxon>Aspergillaceae</taxon>
        <taxon>Penicillium</taxon>
    </lineage>
</organism>
<evidence type="ECO:0000313" key="2">
    <source>
        <dbReference type="Proteomes" id="UP001220324"/>
    </source>
</evidence>
<reference evidence="1 2" key="1">
    <citation type="journal article" date="2023" name="IMA Fungus">
        <title>Comparative genomic study of the Penicillium genus elucidates a diverse pangenome and 15 lateral gene transfer events.</title>
        <authorList>
            <person name="Petersen C."/>
            <person name="Sorensen T."/>
            <person name="Nielsen M.R."/>
            <person name="Sondergaard T.E."/>
            <person name="Sorensen J.L."/>
            <person name="Fitzpatrick D.A."/>
            <person name="Frisvad J.C."/>
            <person name="Nielsen K.L."/>
        </authorList>
    </citation>
    <scope>NUCLEOTIDE SEQUENCE [LARGE SCALE GENOMIC DNA]</scope>
    <source>
        <strain evidence="1 2">IBT 35679</strain>
    </source>
</reference>
<protein>
    <submittedName>
        <fullName evidence="1">Uncharacterized protein</fullName>
    </submittedName>
</protein>
<dbReference type="EMBL" id="JAQIZZ010000002">
    <property type="protein sequence ID" value="KAJ5552339.1"/>
    <property type="molecule type" value="Genomic_DNA"/>
</dbReference>
<comment type="caution">
    <text evidence="1">The sequence shown here is derived from an EMBL/GenBank/DDBJ whole genome shotgun (WGS) entry which is preliminary data.</text>
</comment>
<dbReference type="AlphaFoldDB" id="A0AAD6GI40"/>
<dbReference type="Proteomes" id="UP001220324">
    <property type="component" value="Unassembled WGS sequence"/>
</dbReference>
<sequence>MATTYSELDASFDILSGTMFIKQKVRDPEVWPDIQHESLVQFNQRNSIFVNLEGLAGNSLLFTYMINPSNTKKETSSSSITEHIRGRTGAKLRTCHQWYGWEADTNGNEGALYQYLMNCNGEQILQLRFPKDRIEGWKSVAMILLTYRKINTVIWHHLRTQTSCCELAGFDWAQVEDRMGSQHVYLYADVEAKAKRPRVTKADTVMKMAELSEYMGSDTTLKARGFADLVGAVDRHTSYHALNSGDLGFRGL</sequence>
<name>A0AAD6GI40_9EURO</name>
<keyword evidence="2" id="KW-1185">Reference proteome</keyword>
<accession>A0AAD6GI40</accession>